<keyword evidence="8 9" id="KW-0472">Membrane</keyword>
<dbReference type="PROSITE" id="PS50929">
    <property type="entry name" value="ABC_TM1F"/>
    <property type="match status" value="1"/>
</dbReference>
<feature type="transmembrane region" description="Helical" evidence="9">
    <location>
        <begin position="424"/>
        <end position="448"/>
    </location>
</feature>
<evidence type="ECO:0000256" key="2">
    <source>
        <dbReference type="ARBA" id="ARBA00022448"/>
    </source>
</evidence>
<dbReference type="SUPFAM" id="SSF52540">
    <property type="entry name" value="P-loop containing nucleoside triphosphate hydrolases"/>
    <property type="match status" value="1"/>
</dbReference>
<dbReference type="EMBL" id="FRCT01000009">
    <property type="protein sequence ID" value="SHM65798.1"/>
    <property type="molecule type" value="Genomic_DNA"/>
</dbReference>
<feature type="domain" description="ABC transporter" evidence="10">
    <location>
        <begin position="521"/>
        <end position="756"/>
    </location>
</feature>
<dbReference type="Pfam" id="PF00664">
    <property type="entry name" value="ABC_membrane"/>
    <property type="match status" value="1"/>
</dbReference>
<evidence type="ECO:0000256" key="7">
    <source>
        <dbReference type="ARBA" id="ARBA00022989"/>
    </source>
</evidence>
<proteinExistence type="predicted"/>
<dbReference type="AlphaFoldDB" id="A0A1M7KK62"/>
<dbReference type="InterPro" id="IPR003593">
    <property type="entry name" value="AAA+_ATPase"/>
</dbReference>
<dbReference type="InterPro" id="IPR011527">
    <property type="entry name" value="ABC1_TM_dom"/>
</dbReference>
<evidence type="ECO:0000256" key="6">
    <source>
        <dbReference type="ARBA" id="ARBA00022840"/>
    </source>
</evidence>
<dbReference type="PROSITE" id="PS50893">
    <property type="entry name" value="ABC_TRANSPORTER_2"/>
    <property type="match status" value="1"/>
</dbReference>
<evidence type="ECO:0000256" key="8">
    <source>
        <dbReference type="ARBA" id="ARBA00023136"/>
    </source>
</evidence>
<evidence type="ECO:0000313" key="13">
    <source>
        <dbReference type="Proteomes" id="UP000184394"/>
    </source>
</evidence>
<dbReference type="InterPro" id="IPR017871">
    <property type="entry name" value="ABC_transporter-like_CS"/>
</dbReference>
<dbReference type="InterPro" id="IPR003439">
    <property type="entry name" value="ABC_transporter-like_ATP-bd"/>
</dbReference>
<dbReference type="Gene3D" id="1.20.1560.10">
    <property type="entry name" value="ABC transporter type 1, transmembrane domain"/>
    <property type="match status" value="1"/>
</dbReference>
<dbReference type="Gene3D" id="3.40.50.300">
    <property type="entry name" value="P-loop containing nucleotide triphosphate hydrolases"/>
    <property type="match status" value="1"/>
</dbReference>
<reference evidence="12 13" key="1">
    <citation type="submission" date="2016-11" db="EMBL/GenBank/DDBJ databases">
        <authorList>
            <person name="Jaros S."/>
            <person name="Januszkiewicz K."/>
            <person name="Wedrychowicz H."/>
        </authorList>
    </citation>
    <scope>NUCLEOTIDE SEQUENCE [LARGE SCALE GENOMIC DNA]</scope>
    <source>
        <strain evidence="12 13">Y1</strain>
    </source>
</reference>
<dbReference type="InterPro" id="IPR036640">
    <property type="entry name" value="ABC1_TM_sf"/>
</dbReference>
<evidence type="ECO:0000313" key="12">
    <source>
        <dbReference type="EMBL" id="SHM65798.1"/>
    </source>
</evidence>
<feature type="transmembrane region" description="Helical" evidence="9">
    <location>
        <begin position="241"/>
        <end position="267"/>
    </location>
</feature>
<evidence type="ECO:0000256" key="4">
    <source>
        <dbReference type="ARBA" id="ARBA00022692"/>
    </source>
</evidence>
<evidence type="ECO:0000256" key="9">
    <source>
        <dbReference type="SAM" id="Phobius"/>
    </source>
</evidence>
<dbReference type="Pfam" id="PF00005">
    <property type="entry name" value="ABC_tran"/>
    <property type="match status" value="1"/>
</dbReference>
<dbReference type="GO" id="GO:0005886">
    <property type="term" value="C:plasma membrane"/>
    <property type="evidence" value="ECO:0007669"/>
    <property type="project" value="UniProtKB-SubCell"/>
</dbReference>
<dbReference type="CDD" id="cd18548">
    <property type="entry name" value="ABC_6TM_Tm287_like"/>
    <property type="match status" value="1"/>
</dbReference>
<dbReference type="InterPro" id="IPR039421">
    <property type="entry name" value="Type_1_exporter"/>
</dbReference>
<evidence type="ECO:0000256" key="1">
    <source>
        <dbReference type="ARBA" id="ARBA00004651"/>
    </source>
</evidence>
<feature type="domain" description="ABC transmembrane type-1" evidence="11">
    <location>
        <begin position="233"/>
        <end position="487"/>
    </location>
</feature>
<dbReference type="GO" id="GO:0016887">
    <property type="term" value="F:ATP hydrolysis activity"/>
    <property type="evidence" value="ECO:0007669"/>
    <property type="project" value="InterPro"/>
</dbReference>
<keyword evidence="5" id="KW-0547">Nucleotide-binding</keyword>
<dbReference type="PANTHER" id="PTHR43394">
    <property type="entry name" value="ATP-DEPENDENT PERMEASE MDL1, MITOCHONDRIAL"/>
    <property type="match status" value="1"/>
</dbReference>
<evidence type="ECO:0000256" key="3">
    <source>
        <dbReference type="ARBA" id="ARBA00022475"/>
    </source>
</evidence>
<protein>
    <submittedName>
        <fullName evidence="12">ATP-binding cassette, subfamily B</fullName>
    </submittedName>
</protein>
<keyword evidence="4 9" id="KW-0812">Transmembrane</keyword>
<organism evidence="12 13">
    <name type="scientific">Ruminococcus flavefaciens</name>
    <dbReference type="NCBI Taxonomy" id="1265"/>
    <lineage>
        <taxon>Bacteria</taxon>
        <taxon>Bacillati</taxon>
        <taxon>Bacillota</taxon>
        <taxon>Clostridia</taxon>
        <taxon>Eubacteriales</taxon>
        <taxon>Oscillospiraceae</taxon>
        <taxon>Ruminococcus</taxon>
    </lineage>
</organism>
<dbReference type="GO" id="GO:0015421">
    <property type="term" value="F:ABC-type oligopeptide transporter activity"/>
    <property type="evidence" value="ECO:0007669"/>
    <property type="project" value="TreeGrafter"/>
</dbReference>
<evidence type="ECO:0000259" key="11">
    <source>
        <dbReference type="PROSITE" id="PS50929"/>
    </source>
</evidence>
<dbReference type="InterPro" id="IPR027417">
    <property type="entry name" value="P-loop_NTPase"/>
</dbReference>
<keyword evidence="3" id="KW-1003">Cell membrane</keyword>
<dbReference type="GO" id="GO:0005524">
    <property type="term" value="F:ATP binding"/>
    <property type="evidence" value="ECO:0007669"/>
    <property type="project" value="UniProtKB-KW"/>
</dbReference>
<dbReference type="PANTHER" id="PTHR43394:SF1">
    <property type="entry name" value="ATP-BINDING CASSETTE SUB-FAMILY B MEMBER 10, MITOCHONDRIAL"/>
    <property type="match status" value="1"/>
</dbReference>
<accession>A0A1M7KK62</accession>
<feature type="transmembrane region" description="Helical" evidence="9">
    <location>
        <begin position="318"/>
        <end position="338"/>
    </location>
</feature>
<dbReference type="SUPFAM" id="SSF90123">
    <property type="entry name" value="ABC transporter transmembrane region"/>
    <property type="match status" value="1"/>
</dbReference>
<dbReference type="OrthoDB" id="9762778at2"/>
<dbReference type="SMART" id="SM00382">
    <property type="entry name" value="AAA"/>
    <property type="match status" value="1"/>
</dbReference>
<keyword evidence="6 12" id="KW-0067">ATP-binding</keyword>
<keyword evidence="2" id="KW-0813">Transport</keyword>
<dbReference type="FunFam" id="3.40.50.300:FF:000221">
    <property type="entry name" value="Multidrug ABC transporter ATP-binding protein"/>
    <property type="match status" value="1"/>
</dbReference>
<feature type="transmembrane region" description="Helical" evidence="9">
    <location>
        <begin position="460"/>
        <end position="485"/>
    </location>
</feature>
<dbReference type="PROSITE" id="PS00211">
    <property type="entry name" value="ABC_TRANSPORTER_1"/>
    <property type="match status" value="1"/>
</dbReference>
<comment type="subcellular location">
    <subcellularLocation>
        <location evidence="1">Cell membrane</location>
        <topology evidence="1">Multi-pass membrane protein</topology>
    </subcellularLocation>
</comment>
<name>A0A1M7KK62_RUMFL</name>
<sequence>MKRIILNMAPYWHIVLIILMFLGIQAYCDLSLPQYTSDMIDIGIQNHGVEYILPEKLTSEDMLYSTLFMTDSEKQKWESLYTQNGDIYKRKASDKELESSNADFLIPIALTHQTGNMSEEQFKNTLKESMAKAPHQSPEELDIDSLTLDEISENMHMELKTHETKNEKGVLTTYVDMRPIMLGLISNGQLDAEQITTLRSQLEETVSKVGSNTMKSMGIAYAISADKSAGVDVDSIQKKYLWIQGLKMLCMAFLMLAASIGAGYFAARTGAGIGRDLREKIFKKVIGYSNTEIDKFSTASLITRSTNDVQQIQNVTAVLLRVLMYAPILGIGGVIKVLNTGAHMGWIIIAAVAIILMFILVLLIIAMPKFKIMQKLVDGLNLISREILTGLSVIRAFGREKEEEKRFDKANTELMKTQLFTNRVMTFMLPGMTLVMYGVSLTIVWVSAHRIDTGDLQVGAMTAFISYSIQIVMSFLMLTVMSVVLPRAGVAADRIDEVLKTDTTVLEPKEPKTITAPTGTVCFDNVSFKYPNADDNAVSNISFTASSGKTTAIIGSTGCGKTTLINLIPRFYDVTEGSITVDGIDVRELSKSDLRSRIGLVPQKGVLFSGTISSNLKFGKPDADEDELEKAAEIAQAMEFISADENGFERAISQGGSNVSGGQKQRLAIARAIVKKPEIYIFDDSFSALDMKTDAALRKGLEKYVRNSAVIIVAQRISTIMNADQIIVLDDGRIVGKGTHRELMKSCDTYKQIAGSQLSEEELKKSMGGEDNE</sequence>
<dbReference type="RefSeq" id="WP_072951237.1">
    <property type="nucleotide sequence ID" value="NZ_FRCT01000009.1"/>
</dbReference>
<dbReference type="Proteomes" id="UP000184394">
    <property type="component" value="Unassembled WGS sequence"/>
</dbReference>
<evidence type="ECO:0000256" key="5">
    <source>
        <dbReference type="ARBA" id="ARBA00022741"/>
    </source>
</evidence>
<keyword evidence="7 9" id="KW-1133">Transmembrane helix</keyword>
<feature type="transmembrane region" description="Helical" evidence="9">
    <location>
        <begin position="344"/>
        <end position="366"/>
    </location>
</feature>
<gene>
    <name evidence="12" type="ORF">SAMN04487860_10947</name>
</gene>
<evidence type="ECO:0000259" key="10">
    <source>
        <dbReference type="PROSITE" id="PS50893"/>
    </source>
</evidence>